<comment type="catalytic activity">
    <reaction evidence="16 17 19">
        <text>(6S)-NADPHX + ADP = AMP + phosphate + NADPH + H(+)</text>
        <dbReference type="Rhea" id="RHEA:32235"/>
        <dbReference type="ChEBI" id="CHEBI:15378"/>
        <dbReference type="ChEBI" id="CHEBI:43474"/>
        <dbReference type="ChEBI" id="CHEBI:57783"/>
        <dbReference type="ChEBI" id="CHEBI:64076"/>
        <dbReference type="ChEBI" id="CHEBI:456215"/>
        <dbReference type="ChEBI" id="CHEBI:456216"/>
        <dbReference type="EC" id="4.2.1.136"/>
    </reaction>
</comment>
<dbReference type="Proteomes" id="UP000623250">
    <property type="component" value="Unassembled WGS sequence"/>
</dbReference>
<evidence type="ECO:0000256" key="9">
    <source>
        <dbReference type="ARBA" id="ARBA00022958"/>
    </source>
</evidence>
<evidence type="ECO:0000256" key="15">
    <source>
        <dbReference type="ARBA" id="ARBA00048238"/>
    </source>
</evidence>
<dbReference type="PROSITE" id="PS51385">
    <property type="entry name" value="YJEF_N"/>
    <property type="match status" value="1"/>
</dbReference>
<name>A0A8I1GGC8_9HYPH</name>
<dbReference type="EC" id="5.1.99.6" evidence="19"/>
<dbReference type="PIRSF" id="PIRSF017184">
    <property type="entry name" value="Nnr"/>
    <property type="match status" value="1"/>
</dbReference>
<comment type="similarity">
    <text evidence="17">Belongs to the NnrD/CARKD family.</text>
</comment>
<dbReference type="SUPFAM" id="SSF53613">
    <property type="entry name" value="Ribokinase-like"/>
    <property type="match status" value="1"/>
</dbReference>
<feature type="binding site" evidence="17">
    <location>
        <position position="316"/>
    </location>
    <ligand>
        <name>(6S)-NADPHX</name>
        <dbReference type="ChEBI" id="CHEBI:64076"/>
    </ligand>
</feature>
<keyword evidence="11 18" id="KW-0413">Isomerase</keyword>
<dbReference type="InterPro" id="IPR000631">
    <property type="entry name" value="CARKD"/>
</dbReference>
<dbReference type="GO" id="GO:0052855">
    <property type="term" value="F:ADP-dependent NAD(P)H-hydrate dehydratase activity"/>
    <property type="evidence" value="ECO:0007669"/>
    <property type="project" value="UniProtKB-UniRule"/>
</dbReference>
<evidence type="ECO:0000256" key="8">
    <source>
        <dbReference type="ARBA" id="ARBA00022857"/>
    </source>
</evidence>
<comment type="catalytic activity">
    <reaction evidence="2 18 19">
        <text>(6R)-NADPHX = (6S)-NADPHX</text>
        <dbReference type="Rhea" id="RHEA:32227"/>
        <dbReference type="ChEBI" id="CHEBI:64076"/>
        <dbReference type="ChEBI" id="CHEBI:64077"/>
        <dbReference type="EC" id="5.1.99.6"/>
    </reaction>
</comment>
<evidence type="ECO:0000256" key="18">
    <source>
        <dbReference type="HAMAP-Rule" id="MF_01966"/>
    </source>
</evidence>
<evidence type="ECO:0000256" key="4">
    <source>
        <dbReference type="ARBA" id="ARBA00009524"/>
    </source>
</evidence>
<comment type="similarity">
    <text evidence="18">Belongs to the NnrE/AIBP family.</text>
</comment>
<keyword evidence="12 17" id="KW-0456">Lyase</keyword>
<evidence type="ECO:0000256" key="2">
    <source>
        <dbReference type="ARBA" id="ARBA00000909"/>
    </source>
</evidence>
<dbReference type="PANTHER" id="PTHR12592:SF0">
    <property type="entry name" value="ATP-DEPENDENT (S)-NAD(P)H-HYDRATE DEHYDRATASE"/>
    <property type="match status" value="1"/>
</dbReference>
<evidence type="ECO:0000259" key="21">
    <source>
        <dbReference type="PROSITE" id="PS51385"/>
    </source>
</evidence>
<feature type="binding site" evidence="17">
    <location>
        <position position="370"/>
    </location>
    <ligand>
        <name>(6S)-NADPHX</name>
        <dbReference type="ChEBI" id="CHEBI:64076"/>
    </ligand>
</feature>
<comment type="function">
    <text evidence="17">Catalyzes the dehydration of the S-form of NAD(P)HX at the expense of ADP, which is converted to AMP. Together with NAD(P)HX epimerase, which catalyzes the epimerization of the S- and R-forms, the enzyme allows the repair of both epimers of NAD(P)HX, a damaged form of NAD(P)H that is a result of enzymatic or heat-dependent hydration.</text>
</comment>
<sequence>MLELLTSEEMARAEQLAAEAGTSTLTMMENAGRAVAEEVVRRYPRGSRVTVLCGPGNNGGDGFVCARYLRERGYQVRLALLGKQEELHRDPKEMARRWDEAIEPLSLQSLEGAQIIVDAIFGTGLRDDIGGAVAQIIEEVTARKLPVVSVDVPTGIDATRGNVRGLAFKAAATITFFRRKTGHVLLPGRLYCGDVRAVEIGIPATVLADIAPRTFANDPDFWLRYYPKLRLDGHKYDRGHAVIVSGPMESTGAARLAARAALRSGAGLVTVATSKAAFYINAAQLTAIMVAPFDGAAGLSDYLSDPRIRATLIGPGAGRDPEVKDLVLSVLASDAVAVLDAEGITAFEDAPAELFEQIRARPAPTIMTPHEGEFLKVFPELEDEVSKLERARRAAELSGAVIILKGADTVVAAPDGLAAISENAPPWLATAGSGDVLAGLVTGLLAQGMAAFDAASAAVWIHGELATTYGPGLIAEDLTEVLPAVLQRLDKRGKIFS</sequence>
<dbReference type="NCBIfam" id="TIGR00197">
    <property type="entry name" value="yjeF_nterm"/>
    <property type="match status" value="1"/>
</dbReference>
<feature type="binding site" evidence="17">
    <location>
        <position position="434"/>
    </location>
    <ligand>
        <name>AMP</name>
        <dbReference type="ChEBI" id="CHEBI:456215"/>
    </ligand>
</feature>
<feature type="binding site" evidence="18">
    <location>
        <begin position="122"/>
        <end position="128"/>
    </location>
    <ligand>
        <name>(6S)-NADPHX</name>
        <dbReference type="ChEBI" id="CHEBI:64076"/>
    </ligand>
</feature>
<dbReference type="RefSeq" id="WP_081796734.1">
    <property type="nucleotide sequence ID" value="NZ_JAEMUK010000014.1"/>
</dbReference>
<comment type="function">
    <text evidence="18">Catalyzes the epimerization of the S- and R-forms of NAD(P)HX, a damaged form of NAD(P)H that is a result of enzymatic or heat-dependent hydration. This is a prerequisite for the S-specific NAD(P)H-hydrate dehydratase to allow the repair of both epimers of NAD(P)HX.</text>
</comment>
<dbReference type="CDD" id="cd01171">
    <property type="entry name" value="YXKO-related"/>
    <property type="match status" value="1"/>
</dbReference>
<comment type="cofactor">
    <cofactor evidence="17">
        <name>Mg(2+)</name>
        <dbReference type="ChEBI" id="CHEBI:18420"/>
    </cofactor>
</comment>
<dbReference type="PANTHER" id="PTHR12592">
    <property type="entry name" value="ATP-DEPENDENT (S)-NAD(P)H-HYDRATE DEHYDRATASE FAMILY MEMBER"/>
    <property type="match status" value="1"/>
</dbReference>
<feature type="binding site" evidence="18">
    <location>
        <begin position="57"/>
        <end position="61"/>
    </location>
    <ligand>
        <name>(6S)-NADPHX</name>
        <dbReference type="ChEBI" id="CHEBI:64076"/>
    </ligand>
</feature>
<dbReference type="GO" id="GO:0046872">
    <property type="term" value="F:metal ion binding"/>
    <property type="evidence" value="ECO:0007669"/>
    <property type="project" value="UniProtKB-UniRule"/>
</dbReference>
<keyword evidence="7 17" id="KW-0067">ATP-binding</keyword>
<feature type="domain" description="YjeF C-terminal" evidence="20">
    <location>
        <begin position="218"/>
        <end position="489"/>
    </location>
</feature>
<comment type="function">
    <text evidence="14 19">Bifunctional enzyme that catalyzes the epimerization of the S- and R-forms of NAD(P)HX and the dehydration of the S-form of NAD(P)HX at the expense of ADP, which is converted to AMP. This allows the repair of both epimers of NAD(P)HX, a damaged form of NAD(P)H that is a result of enzymatic or heat-dependent hydration.</text>
</comment>
<dbReference type="NCBIfam" id="TIGR00196">
    <property type="entry name" value="yjeF_cterm"/>
    <property type="match status" value="1"/>
</dbReference>
<evidence type="ECO:0000313" key="23">
    <source>
        <dbReference type="Proteomes" id="UP000623250"/>
    </source>
</evidence>
<accession>A0A8I1GGC8</accession>
<feature type="binding site" evidence="18">
    <location>
        <position position="58"/>
    </location>
    <ligand>
        <name>K(+)</name>
        <dbReference type="ChEBI" id="CHEBI:29103"/>
    </ligand>
</feature>
<evidence type="ECO:0000256" key="3">
    <source>
        <dbReference type="ARBA" id="ARBA00006001"/>
    </source>
</evidence>
<feature type="binding site" evidence="18">
    <location>
        <position position="154"/>
    </location>
    <ligand>
        <name>K(+)</name>
        <dbReference type="ChEBI" id="CHEBI:29103"/>
    </ligand>
</feature>
<comment type="similarity">
    <text evidence="3 19">In the N-terminal section; belongs to the NnrE/AIBP family.</text>
</comment>
<keyword evidence="6 17" id="KW-0547">Nucleotide-binding</keyword>
<feature type="binding site" evidence="18">
    <location>
        <position position="151"/>
    </location>
    <ligand>
        <name>(6S)-NADPHX</name>
        <dbReference type="ChEBI" id="CHEBI:64076"/>
    </ligand>
</feature>
<dbReference type="Gene3D" id="3.40.50.10260">
    <property type="entry name" value="YjeF N-terminal domain"/>
    <property type="match status" value="1"/>
</dbReference>
<dbReference type="GO" id="GO:0110051">
    <property type="term" value="P:metabolite repair"/>
    <property type="evidence" value="ECO:0007669"/>
    <property type="project" value="TreeGrafter"/>
</dbReference>
<evidence type="ECO:0000259" key="20">
    <source>
        <dbReference type="PROSITE" id="PS51383"/>
    </source>
</evidence>
<feature type="domain" description="YjeF N-terminal" evidence="21">
    <location>
        <begin position="10"/>
        <end position="208"/>
    </location>
</feature>
<evidence type="ECO:0000256" key="14">
    <source>
        <dbReference type="ARBA" id="ARBA00025153"/>
    </source>
</evidence>
<evidence type="ECO:0000256" key="13">
    <source>
        <dbReference type="ARBA" id="ARBA00023268"/>
    </source>
</evidence>
<keyword evidence="9 18" id="KW-0630">Potassium</keyword>
<feature type="binding site" evidence="17">
    <location>
        <position position="253"/>
    </location>
    <ligand>
        <name>(6S)-NADPHX</name>
        <dbReference type="ChEBI" id="CHEBI:64076"/>
    </ligand>
</feature>
<evidence type="ECO:0000256" key="19">
    <source>
        <dbReference type="PIRNR" id="PIRNR017184"/>
    </source>
</evidence>
<dbReference type="Pfam" id="PF01256">
    <property type="entry name" value="Carb_kinase"/>
    <property type="match status" value="1"/>
</dbReference>
<comment type="caution">
    <text evidence="18">Lacks conserved residue(s) required for the propagation of feature annotation.</text>
</comment>
<evidence type="ECO:0000256" key="16">
    <source>
        <dbReference type="ARBA" id="ARBA00049209"/>
    </source>
</evidence>
<gene>
    <name evidence="17" type="primary">nnrD</name>
    <name evidence="18" type="synonym">nnrE</name>
    <name evidence="22" type="ORF">JDN41_07455</name>
</gene>
<dbReference type="EMBL" id="JAEMUK010000014">
    <property type="protein sequence ID" value="MBJ7543391.1"/>
    <property type="molecule type" value="Genomic_DNA"/>
</dbReference>
<dbReference type="AlphaFoldDB" id="A0A8I1GGC8"/>
<protein>
    <recommendedName>
        <fullName evidence="19">Bifunctional NAD(P)H-hydrate repair enzyme</fullName>
    </recommendedName>
    <alternativeName>
        <fullName evidence="19">Nicotinamide nucleotide repair protein</fullName>
    </alternativeName>
    <domain>
        <recommendedName>
            <fullName evidence="19">ADP-dependent (S)-NAD(P)H-hydrate dehydratase</fullName>
            <ecNumber evidence="19">4.2.1.136</ecNumber>
        </recommendedName>
        <alternativeName>
            <fullName evidence="19">ADP-dependent NAD(P)HX dehydratase</fullName>
        </alternativeName>
    </domain>
    <domain>
        <recommendedName>
            <fullName evidence="19">NAD(P)H-hydrate epimerase</fullName>
            <ecNumber evidence="19">5.1.99.6</ecNumber>
        </recommendedName>
    </domain>
</protein>
<organism evidence="22 23">
    <name type="scientific">Rhodomicrobium udaipurense</name>
    <dbReference type="NCBI Taxonomy" id="1202716"/>
    <lineage>
        <taxon>Bacteria</taxon>
        <taxon>Pseudomonadati</taxon>
        <taxon>Pseudomonadota</taxon>
        <taxon>Alphaproteobacteria</taxon>
        <taxon>Hyphomicrobiales</taxon>
        <taxon>Hyphomicrobiaceae</taxon>
        <taxon>Rhodomicrobium</taxon>
    </lineage>
</organism>
<evidence type="ECO:0000256" key="5">
    <source>
        <dbReference type="ARBA" id="ARBA00022723"/>
    </source>
</evidence>
<comment type="catalytic activity">
    <reaction evidence="1 18 19">
        <text>(6R)-NADHX = (6S)-NADHX</text>
        <dbReference type="Rhea" id="RHEA:32215"/>
        <dbReference type="ChEBI" id="CHEBI:64074"/>
        <dbReference type="ChEBI" id="CHEBI:64075"/>
        <dbReference type="EC" id="5.1.99.6"/>
    </reaction>
</comment>
<dbReference type="Gene3D" id="3.40.1190.20">
    <property type="match status" value="1"/>
</dbReference>
<dbReference type="PROSITE" id="PS01050">
    <property type="entry name" value="YJEF_C_2"/>
    <property type="match status" value="1"/>
</dbReference>
<keyword evidence="8 17" id="KW-0521">NADP</keyword>
<evidence type="ECO:0000256" key="17">
    <source>
        <dbReference type="HAMAP-Rule" id="MF_01965"/>
    </source>
</evidence>
<dbReference type="InterPro" id="IPR017953">
    <property type="entry name" value="Carbohydrate_kinase_pred_CS"/>
</dbReference>
<dbReference type="HAMAP" id="MF_01965">
    <property type="entry name" value="NADHX_dehydratase"/>
    <property type="match status" value="1"/>
</dbReference>
<reference evidence="22 23" key="1">
    <citation type="submission" date="2020-12" db="EMBL/GenBank/DDBJ databases">
        <title>Revised draft genomes of Rhodomicrobium vannielii ATCC 17100 and Rhodomicrobium udaipurense JA643.</title>
        <authorList>
            <person name="Conners E.M."/>
            <person name="Davenport E.J."/>
            <person name="Bose A."/>
        </authorList>
    </citation>
    <scope>NUCLEOTIDE SEQUENCE [LARGE SCALE GENOMIC DNA]</scope>
    <source>
        <strain evidence="22 23">JA643</strain>
    </source>
</reference>
<dbReference type="GO" id="GO:0005524">
    <property type="term" value="F:ATP binding"/>
    <property type="evidence" value="ECO:0007669"/>
    <property type="project" value="UniProtKB-UniRule"/>
</dbReference>
<proteinExistence type="inferred from homology"/>
<keyword evidence="10 17" id="KW-0520">NAD</keyword>
<evidence type="ECO:0000256" key="12">
    <source>
        <dbReference type="ARBA" id="ARBA00023239"/>
    </source>
</evidence>
<keyword evidence="23" id="KW-1185">Reference proteome</keyword>
<dbReference type="PROSITE" id="PS51383">
    <property type="entry name" value="YJEF_C_3"/>
    <property type="match status" value="1"/>
</dbReference>
<dbReference type="InterPro" id="IPR030677">
    <property type="entry name" value="Nnr"/>
</dbReference>
<evidence type="ECO:0000256" key="6">
    <source>
        <dbReference type="ARBA" id="ARBA00022741"/>
    </source>
</evidence>
<feature type="binding site" evidence="17">
    <location>
        <begin position="405"/>
        <end position="409"/>
    </location>
    <ligand>
        <name>AMP</name>
        <dbReference type="ChEBI" id="CHEBI:456215"/>
    </ligand>
</feature>
<evidence type="ECO:0000256" key="7">
    <source>
        <dbReference type="ARBA" id="ARBA00022840"/>
    </source>
</evidence>
<comment type="cofactor">
    <cofactor evidence="18 19">
        <name>K(+)</name>
        <dbReference type="ChEBI" id="CHEBI:29103"/>
    </cofactor>
    <text evidence="18 19">Binds 1 potassium ion per subunit.</text>
</comment>
<comment type="similarity">
    <text evidence="4 19">In the C-terminal section; belongs to the NnrD/CARKD family.</text>
</comment>
<comment type="catalytic activity">
    <reaction evidence="15 17 19">
        <text>(6S)-NADHX + ADP = AMP + phosphate + NADH + H(+)</text>
        <dbReference type="Rhea" id="RHEA:32223"/>
        <dbReference type="ChEBI" id="CHEBI:15378"/>
        <dbReference type="ChEBI" id="CHEBI:43474"/>
        <dbReference type="ChEBI" id="CHEBI:57945"/>
        <dbReference type="ChEBI" id="CHEBI:64074"/>
        <dbReference type="ChEBI" id="CHEBI:456215"/>
        <dbReference type="ChEBI" id="CHEBI:456216"/>
        <dbReference type="EC" id="4.2.1.136"/>
    </reaction>
</comment>
<dbReference type="GO" id="GO:0046496">
    <property type="term" value="P:nicotinamide nucleotide metabolic process"/>
    <property type="evidence" value="ECO:0007669"/>
    <property type="project" value="UniProtKB-UniRule"/>
</dbReference>
<dbReference type="GO" id="GO:0052856">
    <property type="term" value="F:NAD(P)HX epimerase activity"/>
    <property type="evidence" value="ECO:0007669"/>
    <property type="project" value="UniProtKB-UniRule"/>
</dbReference>
<dbReference type="InterPro" id="IPR004443">
    <property type="entry name" value="YjeF_N_dom"/>
</dbReference>
<evidence type="ECO:0000313" key="22">
    <source>
        <dbReference type="EMBL" id="MBJ7543391.1"/>
    </source>
</evidence>
<evidence type="ECO:0000256" key="10">
    <source>
        <dbReference type="ARBA" id="ARBA00023027"/>
    </source>
</evidence>
<keyword evidence="13" id="KW-0511">Multifunctional enzyme</keyword>
<comment type="subunit">
    <text evidence="17">Homotetramer.</text>
</comment>
<dbReference type="InterPro" id="IPR036652">
    <property type="entry name" value="YjeF_N_dom_sf"/>
</dbReference>
<comment type="caution">
    <text evidence="22">The sequence shown here is derived from an EMBL/GenBank/DDBJ whole genome shotgun (WGS) entry which is preliminary data.</text>
</comment>
<dbReference type="Pfam" id="PF03853">
    <property type="entry name" value="YjeF_N"/>
    <property type="match status" value="1"/>
</dbReference>
<dbReference type="HAMAP" id="MF_01966">
    <property type="entry name" value="NADHX_epimerase"/>
    <property type="match status" value="1"/>
</dbReference>
<dbReference type="InterPro" id="IPR029056">
    <property type="entry name" value="Ribokinase-like"/>
</dbReference>
<evidence type="ECO:0000256" key="11">
    <source>
        <dbReference type="ARBA" id="ARBA00023235"/>
    </source>
</evidence>
<feature type="binding site" evidence="17">
    <location>
        <position position="435"/>
    </location>
    <ligand>
        <name>(6S)-NADPHX</name>
        <dbReference type="ChEBI" id="CHEBI:64076"/>
    </ligand>
</feature>
<evidence type="ECO:0000256" key="1">
    <source>
        <dbReference type="ARBA" id="ARBA00000013"/>
    </source>
</evidence>
<keyword evidence="5 18" id="KW-0479">Metal-binding</keyword>
<dbReference type="SUPFAM" id="SSF64153">
    <property type="entry name" value="YjeF N-terminal domain-like"/>
    <property type="match status" value="1"/>
</dbReference>
<feature type="binding site" evidence="18">
    <location>
        <position position="118"/>
    </location>
    <ligand>
        <name>K(+)</name>
        <dbReference type="ChEBI" id="CHEBI:29103"/>
    </ligand>
</feature>
<dbReference type="EC" id="4.2.1.136" evidence="19"/>